<dbReference type="EMBL" id="BK015904">
    <property type="protein sequence ID" value="DAD72702.1"/>
    <property type="molecule type" value="Genomic_DNA"/>
</dbReference>
<organism evidence="1">
    <name type="scientific">Siphoviridae sp. ct7EW56</name>
    <dbReference type="NCBI Taxonomy" id="2827562"/>
    <lineage>
        <taxon>Viruses</taxon>
        <taxon>Duplodnaviria</taxon>
        <taxon>Heunggongvirae</taxon>
        <taxon>Uroviricota</taxon>
        <taxon>Caudoviricetes</taxon>
    </lineage>
</organism>
<protein>
    <submittedName>
        <fullName evidence="1">Uncharacterized protein</fullName>
    </submittedName>
</protein>
<reference evidence="1" key="1">
    <citation type="journal article" date="2021" name="Proc. Natl. Acad. Sci. U.S.A.">
        <title>A Catalog of Tens of Thousands of Viruses from Human Metagenomes Reveals Hidden Associations with Chronic Diseases.</title>
        <authorList>
            <person name="Tisza M.J."/>
            <person name="Buck C.B."/>
        </authorList>
    </citation>
    <scope>NUCLEOTIDE SEQUENCE</scope>
    <source>
        <strain evidence="1">Ct7EW56</strain>
    </source>
</reference>
<accession>A0A8S5LRX1</accession>
<proteinExistence type="predicted"/>
<sequence length="132" mass="15560">MSKSKEEQARREGMSYALRYAREHGLDALESDLRKRGAYNIPVRIDDKALQEFTDNAKNMMLDTILILASVTLHDEFGFGRERLNRFKKRFNFKAECIGENYTDWNDQISILKEECGLEYSIRMNEKDVRLK</sequence>
<evidence type="ECO:0000313" key="1">
    <source>
        <dbReference type="EMBL" id="DAD72702.1"/>
    </source>
</evidence>
<name>A0A8S5LRX1_9CAUD</name>